<keyword evidence="2" id="KW-1003">Cell membrane</keyword>
<feature type="transmembrane region" description="Helical" evidence="6">
    <location>
        <begin position="311"/>
        <end position="331"/>
    </location>
</feature>
<evidence type="ECO:0000256" key="3">
    <source>
        <dbReference type="ARBA" id="ARBA00022692"/>
    </source>
</evidence>
<dbReference type="Proteomes" id="UP000051568">
    <property type="component" value="Unassembled WGS sequence"/>
</dbReference>
<feature type="transmembrane region" description="Helical" evidence="6">
    <location>
        <begin position="165"/>
        <end position="185"/>
    </location>
</feature>
<dbReference type="STRING" id="319652.IV80_GL001484"/>
<sequence length="439" mass="49036">MSIHTQKRFKRVPMLLESFSAIRFKIGVIFMKKIRRVVISDFFDSLSIGAFTTYAYWYIYETTKNQSLVSILGTISMAAMLLSFIGGYIVDQQSKVKLLRAIILIRCLLVVIGLSLLYLFHSNLKTLFLVVIANSLLSIVYTPLSESIAPVLVENKKELFKANSWVSLANQLASVSSSGLSVLFVLWKKPIWALFGLGLSVLISYLTILHVPSDATPIQEHSLSFGKTMSDFKHGLLLIVHNRLISLMIPIALISNFCFWSIWLLMPKYSVDIFNQYKIVYNIIDISFTIGGILGAAAFSKYHGRLKTGVFYPTLLVGQSMMLILLGINAWVRPSIINVFFVSILWIGYGIFNSISSVIYFSIIQMSANNDTIGLIIGAVLTIFSLANPIAAALSAPISRLYTLPTIIVIFGSIMLFAALAVFSPYFNKELAKYDKNYN</sequence>
<keyword evidence="3 6" id="KW-0812">Transmembrane</keyword>
<feature type="transmembrane region" description="Helical" evidence="6">
    <location>
        <begin position="38"/>
        <end position="59"/>
    </location>
</feature>
<dbReference type="SUPFAM" id="SSF103473">
    <property type="entry name" value="MFS general substrate transporter"/>
    <property type="match status" value="1"/>
</dbReference>
<dbReference type="PANTHER" id="PTHR23513">
    <property type="entry name" value="INTEGRAL MEMBRANE EFFLUX PROTEIN-RELATED"/>
    <property type="match status" value="1"/>
</dbReference>
<dbReference type="EMBL" id="JQBR01000005">
    <property type="protein sequence ID" value="KRN66234.1"/>
    <property type="molecule type" value="Genomic_DNA"/>
</dbReference>
<feature type="transmembrane region" description="Helical" evidence="6">
    <location>
        <begin position="126"/>
        <end position="144"/>
    </location>
</feature>
<dbReference type="InterPro" id="IPR011701">
    <property type="entry name" value="MFS"/>
</dbReference>
<feature type="transmembrane region" description="Helical" evidence="6">
    <location>
        <begin position="337"/>
        <end position="361"/>
    </location>
</feature>
<evidence type="ECO:0000256" key="2">
    <source>
        <dbReference type="ARBA" id="ARBA00022475"/>
    </source>
</evidence>
<evidence type="ECO:0000313" key="7">
    <source>
        <dbReference type="EMBL" id="KRN66234.1"/>
    </source>
</evidence>
<keyword evidence="8" id="KW-1185">Reference proteome</keyword>
<organism evidence="7 8">
    <name type="scientific">Pediococcus cellicola</name>
    <dbReference type="NCBI Taxonomy" id="319652"/>
    <lineage>
        <taxon>Bacteria</taxon>
        <taxon>Bacillati</taxon>
        <taxon>Bacillota</taxon>
        <taxon>Bacilli</taxon>
        <taxon>Lactobacillales</taxon>
        <taxon>Lactobacillaceae</taxon>
        <taxon>Pediococcus</taxon>
    </lineage>
</organism>
<dbReference type="GO" id="GO:0022857">
    <property type="term" value="F:transmembrane transporter activity"/>
    <property type="evidence" value="ECO:0007669"/>
    <property type="project" value="InterPro"/>
</dbReference>
<dbReference type="Pfam" id="PF07690">
    <property type="entry name" value="MFS_1"/>
    <property type="match status" value="1"/>
</dbReference>
<proteinExistence type="predicted"/>
<feature type="transmembrane region" description="Helical" evidence="6">
    <location>
        <begin position="191"/>
        <end position="211"/>
    </location>
</feature>
<evidence type="ECO:0000256" key="6">
    <source>
        <dbReference type="SAM" id="Phobius"/>
    </source>
</evidence>
<name>A0A0R2IWT8_9LACO</name>
<evidence type="ECO:0000256" key="5">
    <source>
        <dbReference type="ARBA" id="ARBA00023136"/>
    </source>
</evidence>
<evidence type="ECO:0000313" key="8">
    <source>
        <dbReference type="Proteomes" id="UP000051568"/>
    </source>
</evidence>
<feature type="transmembrane region" description="Helical" evidence="6">
    <location>
        <begin position="71"/>
        <end position="90"/>
    </location>
</feature>
<comment type="caution">
    <text evidence="7">The sequence shown here is derived from an EMBL/GenBank/DDBJ whole genome shotgun (WGS) entry which is preliminary data.</text>
</comment>
<dbReference type="InterPro" id="IPR036259">
    <property type="entry name" value="MFS_trans_sf"/>
</dbReference>
<reference evidence="7 8" key="1">
    <citation type="journal article" date="2015" name="Genome Announc.">
        <title>Expanding the biotechnology potential of lactobacilli through comparative genomics of 213 strains and associated genera.</title>
        <authorList>
            <person name="Sun Z."/>
            <person name="Harris H.M."/>
            <person name="McCann A."/>
            <person name="Guo C."/>
            <person name="Argimon S."/>
            <person name="Zhang W."/>
            <person name="Yang X."/>
            <person name="Jeffery I.B."/>
            <person name="Cooney J.C."/>
            <person name="Kagawa T.F."/>
            <person name="Liu W."/>
            <person name="Song Y."/>
            <person name="Salvetti E."/>
            <person name="Wrobel A."/>
            <person name="Rasinkangas P."/>
            <person name="Parkhill J."/>
            <person name="Rea M.C."/>
            <person name="O'Sullivan O."/>
            <person name="Ritari J."/>
            <person name="Douillard F.P."/>
            <person name="Paul Ross R."/>
            <person name="Yang R."/>
            <person name="Briner A.E."/>
            <person name="Felis G.E."/>
            <person name="de Vos W.M."/>
            <person name="Barrangou R."/>
            <person name="Klaenhammer T.R."/>
            <person name="Caufield P.W."/>
            <person name="Cui Y."/>
            <person name="Zhang H."/>
            <person name="O'Toole P.W."/>
        </authorList>
    </citation>
    <scope>NUCLEOTIDE SEQUENCE [LARGE SCALE GENOMIC DNA]</scope>
    <source>
        <strain evidence="7 8">DSM 17757</strain>
    </source>
</reference>
<evidence type="ECO:0000256" key="1">
    <source>
        <dbReference type="ARBA" id="ARBA00004651"/>
    </source>
</evidence>
<dbReference type="PANTHER" id="PTHR23513:SF6">
    <property type="entry name" value="MAJOR FACILITATOR SUPERFAMILY ASSOCIATED DOMAIN-CONTAINING PROTEIN"/>
    <property type="match status" value="1"/>
</dbReference>
<keyword evidence="4 6" id="KW-1133">Transmembrane helix</keyword>
<evidence type="ECO:0000256" key="4">
    <source>
        <dbReference type="ARBA" id="ARBA00022989"/>
    </source>
</evidence>
<dbReference type="AlphaFoldDB" id="A0A0R2IWT8"/>
<dbReference type="GO" id="GO:0005886">
    <property type="term" value="C:plasma membrane"/>
    <property type="evidence" value="ECO:0007669"/>
    <property type="project" value="UniProtKB-SubCell"/>
</dbReference>
<feature type="transmembrane region" description="Helical" evidence="6">
    <location>
        <begin position="244"/>
        <end position="267"/>
    </location>
</feature>
<gene>
    <name evidence="7" type="ORF">IV80_GL001484</name>
</gene>
<dbReference type="CDD" id="cd06173">
    <property type="entry name" value="MFS_MefA_like"/>
    <property type="match status" value="1"/>
</dbReference>
<accession>A0A0R2IWT8</accession>
<feature type="transmembrane region" description="Helical" evidence="6">
    <location>
        <begin position="402"/>
        <end position="427"/>
    </location>
</feature>
<feature type="transmembrane region" description="Helical" evidence="6">
    <location>
        <begin position="102"/>
        <end position="120"/>
    </location>
</feature>
<dbReference type="Gene3D" id="1.20.1250.20">
    <property type="entry name" value="MFS general substrate transporter like domains"/>
    <property type="match status" value="1"/>
</dbReference>
<feature type="transmembrane region" description="Helical" evidence="6">
    <location>
        <begin position="373"/>
        <end position="396"/>
    </location>
</feature>
<comment type="subcellular location">
    <subcellularLocation>
        <location evidence="1">Cell membrane</location>
        <topology evidence="1">Multi-pass membrane protein</topology>
    </subcellularLocation>
</comment>
<keyword evidence="5 6" id="KW-0472">Membrane</keyword>
<feature type="transmembrane region" description="Helical" evidence="6">
    <location>
        <begin position="279"/>
        <end position="299"/>
    </location>
</feature>
<dbReference type="OrthoDB" id="2323551at2"/>
<protein>
    <submittedName>
        <fullName evidence="7">Major facilitator superfamily transporter</fullName>
    </submittedName>
</protein>
<dbReference type="PATRIC" id="fig|319652.3.peg.1502"/>